<evidence type="ECO:0000313" key="3">
    <source>
        <dbReference type="EMBL" id="SMY26535.1"/>
    </source>
</evidence>
<name>A0A1Y6LQE2_ZYMTR</name>
<dbReference type="EMBL" id="LT882682">
    <property type="protein sequence ID" value="SMY26535.1"/>
    <property type="molecule type" value="Genomic_DNA"/>
</dbReference>
<dbReference type="AlphaFoldDB" id="A0A1Y6LQE2"/>
<evidence type="ECO:0000256" key="1">
    <source>
        <dbReference type="SAM" id="MobiDB-lite"/>
    </source>
</evidence>
<sequence length="305" mass="34000">MSKSADTGQSSAPPAEDGALLSHDSSMPTAITPIGASQQVIPDELVIQMIELGTPSSLNIDLTAFKASTTTNAPQIAATNIADWRATRALLRLTPQIALLTGASTGRYFQSTLNITLTNSTFLPAQRTLVPDSILHRFPVLNFSIPLSLLSPSGDRILSTLTLVFISDGIDWWAIRQRQPWSHLIAPASAAEEQVMELINTYIAFHLQTEVLNGLIDGEQLHWCRQEVDVMLRVLDRQYFVEYWLPAGWRLEGLDEGIRQHESYRAQGQRREDFRSVCGLLLVLVVVNLLHLICFGPEEWWVVFP</sequence>
<evidence type="ECO:0000256" key="2">
    <source>
        <dbReference type="SAM" id="Phobius"/>
    </source>
</evidence>
<evidence type="ECO:0000313" key="4">
    <source>
        <dbReference type="Proteomes" id="UP000215453"/>
    </source>
</evidence>
<dbReference type="Proteomes" id="UP000215453">
    <property type="component" value="Chromosome 7"/>
</dbReference>
<proteinExistence type="predicted"/>
<accession>A0A1Y6LQE2</accession>
<keyword evidence="2" id="KW-0812">Transmembrane</keyword>
<keyword evidence="2" id="KW-1133">Transmembrane helix</keyword>
<feature type="compositionally biased region" description="Polar residues" evidence="1">
    <location>
        <begin position="1"/>
        <end position="12"/>
    </location>
</feature>
<organism evidence="3 4">
    <name type="scientific">Zymoseptoria tritici ST99CH_1A5</name>
    <dbReference type="NCBI Taxonomy" id="1276529"/>
    <lineage>
        <taxon>Eukaryota</taxon>
        <taxon>Fungi</taxon>
        <taxon>Dikarya</taxon>
        <taxon>Ascomycota</taxon>
        <taxon>Pezizomycotina</taxon>
        <taxon>Dothideomycetes</taxon>
        <taxon>Dothideomycetidae</taxon>
        <taxon>Mycosphaerellales</taxon>
        <taxon>Mycosphaerellaceae</taxon>
        <taxon>Zymoseptoria</taxon>
    </lineage>
</organism>
<protein>
    <submittedName>
        <fullName evidence="3">Uncharacterized protein</fullName>
    </submittedName>
</protein>
<reference evidence="3 4" key="1">
    <citation type="submission" date="2016-10" db="EMBL/GenBank/DDBJ databases">
        <authorList>
            <person name="Varghese N."/>
        </authorList>
    </citation>
    <scope>NUCLEOTIDE SEQUENCE [LARGE SCALE GENOMIC DNA]</scope>
</reference>
<keyword evidence="2" id="KW-0472">Membrane</keyword>
<feature type="transmembrane region" description="Helical" evidence="2">
    <location>
        <begin position="274"/>
        <end position="293"/>
    </location>
</feature>
<gene>
    <name evidence="3" type="ORF">ZT1A5_G7978</name>
</gene>
<feature type="region of interest" description="Disordered" evidence="1">
    <location>
        <begin position="1"/>
        <end position="26"/>
    </location>
</feature>